<evidence type="ECO:0000313" key="3">
    <source>
        <dbReference type="EMBL" id="KAF0688796.1"/>
    </source>
</evidence>
<proteinExistence type="predicted"/>
<feature type="region of interest" description="Disordered" evidence="2">
    <location>
        <begin position="61"/>
        <end position="90"/>
    </location>
</feature>
<dbReference type="OrthoDB" id="65703at2759"/>
<gene>
    <name evidence="4" type="primary">Aste57867_19617</name>
    <name evidence="3" type="ORF">As57867_019553</name>
    <name evidence="4" type="ORF">ASTE57867_19617</name>
</gene>
<reference evidence="4 5" key="1">
    <citation type="submission" date="2019-03" db="EMBL/GenBank/DDBJ databases">
        <authorList>
            <person name="Gaulin E."/>
            <person name="Dumas B."/>
        </authorList>
    </citation>
    <scope>NUCLEOTIDE SEQUENCE [LARGE SCALE GENOMIC DNA]</scope>
    <source>
        <strain evidence="4">CBS 568.67</strain>
    </source>
</reference>
<evidence type="ECO:0000256" key="1">
    <source>
        <dbReference type="SAM" id="Coils"/>
    </source>
</evidence>
<reference evidence="3" key="2">
    <citation type="submission" date="2019-06" db="EMBL/GenBank/DDBJ databases">
        <title>Genomics analysis of Aphanomyces spp. identifies a new class of oomycete effector associated with host adaptation.</title>
        <authorList>
            <person name="Gaulin E."/>
        </authorList>
    </citation>
    <scope>NUCLEOTIDE SEQUENCE</scope>
    <source>
        <strain evidence="3">CBS 578.67</strain>
    </source>
</reference>
<evidence type="ECO:0000313" key="5">
    <source>
        <dbReference type="Proteomes" id="UP000332933"/>
    </source>
</evidence>
<keyword evidence="5" id="KW-1185">Reference proteome</keyword>
<protein>
    <submittedName>
        <fullName evidence="4">Aste57867_19617 protein</fullName>
    </submittedName>
</protein>
<keyword evidence="1" id="KW-0175">Coiled coil</keyword>
<feature type="region of interest" description="Disordered" evidence="2">
    <location>
        <begin position="25"/>
        <end position="45"/>
    </location>
</feature>
<feature type="coiled-coil region" evidence="1">
    <location>
        <begin position="91"/>
        <end position="118"/>
    </location>
</feature>
<dbReference type="EMBL" id="CAADRA010006673">
    <property type="protein sequence ID" value="VFT96317.1"/>
    <property type="molecule type" value="Genomic_DNA"/>
</dbReference>
<evidence type="ECO:0000256" key="2">
    <source>
        <dbReference type="SAM" id="MobiDB-lite"/>
    </source>
</evidence>
<organism evidence="4 5">
    <name type="scientific">Aphanomyces stellatus</name>
    <dbReference type="NCBI Taxonomy" id="120398"/>
    <lineage>
        <taxon>Eukaryota</taxon>
        <taxon>Sar</taxon>
        <taxon>Stramenopiles</taxon>
        <taxon>Oomycota</taxon>
        <taxon>Saprolegniomycetes</taxon>
        <taxon>Saprolegniales</taxon>
        <taxon>Verrucalvaceae</taxon>
        <taxon>Aphanomyces</taxon>
    </lineage>
</organism>
<dbReference type="AlphaFoldDB" id="A0A485LDM9"/>
<name>A0A485LDM9_9STRA</name>
<accession>A0A485LDM9</accession>
<dbReference type="Proteomes" id="UP000332933">
    <property type="component" value="Unassembled WGS sequence"/>
</dbReference>
<dbReference type="EMBL" id="VJMH01006651">
    <property type="protein sequence ID" value="KAF0688796.1"/>
    <property type="molecule type" value="Genomic_DNA"/>
</dbReference>
<evidence type="ECO:0000313" key="4">
    <source>
        <dbReference type="EMBL" id="VFT96317.1"/>
    </source>
</evidence>
<sequence>MDDGVSKDGHLDELMWASVCDLLHATSSPPPPPQRFEEVDTASPNGEDAMWASVCNVLHRTPPSVQLPPSRPPSTSKDEASMTRKPKRHRVYTNKGEVARLEAEIQDLQKQLLAAKRVAKEDTCAWERAAAQQRVEKIKSIQVNNDLHAAVRERSDFIDRLQKLTKPPRWTALPDANAAAWNETMPLPADPARRAAAIHSLADHLYKRYETTLIQAGALNLRDDMCRCEPVTLRHQELGFRSVNHLNMPAPFQLMATACWRVLSGDEPMPTYMCADEINVWERLDQETSYERFQATQHGQTCHSNILRKWFETDDRVVIVWRTVVDDALVTRQPGDIVDDACGWWTFSKHADDATKSYMTIVTQSNITRLLESHDAASTDPEDVIAAIEKLVVSKAAPSDEAPSPPSFLLAFIERGRRLRPIMRRVIEQAIRDHGLQTNTRSASESG</sequence>